<dbReference type="NCBIfam" id="TIGR04127">
    <property type="entry name" value="flavo_near_exo"/>
    <property type="match status" value="1"/>
</dbReference>
<dbReference type="InterPro" id="IPR026414">
    <property type="entry name" value="ExosoTase_F-assoc_memb"/>
</dbReference>
<dbReference type="Proteomes" id="UP001595935">
    <property type="component" value="Unassembled WGS sequence"/>
</dbReference>
<evidence type="ECO:0000313" key="2">
    <source>
        <dbReference type="EMBL" id="MFC4745954.1"/>
    </source>
</evidence>
<feature type="transmembrane region" description="Helical" evidence="1">
    <location>
        <begin position="118"/>
        <end position="141"/>
    </location>
</feature>
<keyword evidence="1" id="KW-1133">Transmembrane helix</keyword>
<gene>
    <name evidence="2" type="ORF">ACFO5S_00755</name>
</gene>
<keyword evidence="3" id="KW-1185">Reference proteome</keyword>
<feature type="transmembrane region" description="Helical" evidence="1">
    <location>
        <begin position="12"/>
        <end position="28"/>
    </location>
</feature>
<name>A0ABV9P788_9FLAO</name>
<proteinExistence type="predicted"/>
<accession>A0ABV9P788</accession>
<feature type="transmembrane region" description="Helical" evidence="1">
    <location>
        <begin position="93"/>
        <end position="112"/>
    </location>
</feature>
<organism evidence="2 3">
    <name type="scientific">Flavobacterium branchiicola</name>
    <dbReference type="NCBI Taxonomy" id="1114875"/>
    <lineage>
        <taxon>Bacteria</taxon>
        <taxon>Pseudomonadati</taxon>
        <taxon>Bacteroidota</taxon>
        <taxon>Flavobacteriia</taxon>
        <taxon>Flavobacteriales</taxon>
        <taxon>Flavobacteriaceae</taxon>
        <taxon>Flavobacterium</taxon>
    </lineage>
</organism>
<sequence length="148" mass="17727">MLNRLIEHRNKIGISILIIFGFGLIRAFENSLFYDPFLVYFEAEFKNTPYPQVDVLKLLGGLLVRYSLNSILSLALIYNLFRDVEILKFSTFLYLFFLVFLMVAFVLILEYFPDGNWLLFYVRRFIIQPIFVILFIPAFYYQQENFKK</sequence>
<evidence type="ECO:0000313" key="3">
    <source>
        <dbReference type="Proteomes" id="UP001595935"/>
    </source>
</evidence>
<comment type="caution">
    <text evidence="2">The sequence shown here is derived from an EMBL/GenBank/DDBJ whole genome shotgun (WGS) entry which is preliminary data.</text>
</comment>
<feature type="transmembrane region" description="Helical" evidence="1">
    <location>
        <begin position="63"/>
        <end position="81"/>
    </location>
</feature>
<protein>
    <submittedName>
        <fullName evidence="2">Exosortase F system-associated protein</fullName>
    </submittedName>
</protein>
<reference evidence="3" key="1">
    <citation type="journal article" date="2019" name="Int. J. Syst. Evol. Microbiol.">
        <title>The Global Catalogue of Microorganisms (GCM) 10K type strain sequencing project: providing services to taxonomists for standard genome sequencing and annotation.</title>
        <authorList>
            <consortium name="The Broad Institute Genomics Platform"/>
            <consortium name="The Broad Institute Genome Sequencing Center for Infectious Disease"/>
            <person name="Wu L."/>
            <person name="Ma J."/>
        </authorList>
    </citation>
    <scope>NUCLEOTIDE SEQUENCE [LARGE SCALE GENOMIC DNA]</scope>
    <source>
        <strain evidence="3">WYCCWR 13023</strain>
    </source>
</reference>
<dbReference type="RefSeq" id="WP_213255052.1">
    <property type="nucleotide sequence ID" value="NZ_JAGYWA010000001.1"/>
</dbReference>
<evidence type="ECO:0000256" key="1">
    <source>
        <dbReference type="SAM" id="Phobius"/>
    </source>
</evidence>
<dbReference type="EMBL" id="JBHSGV010000001">
    <property type="protein sequence ID" value="MFC4745954.1"/>
    <property type="molecule type" value="Genomic_DNA"/>
</dbReference>
<keyword evidence="1" id="KW-0472">Membrane</keyword>
<keyword evidence="1" id="KW-0812">Transmembrane</keyword>